<dbReference type="SUPFAM" id="SSF51735">
    <property type="entry name" value="NAD(P)-binding Rossmann-fold domains"/>
    <property type="match status" value="1"/>
</dbReference>
<dbReference type="Proteomes" id="UP000276588">
    <property type="component" value="Unassembled WGS sequence"/>
</dbReference>
<dbReference type="EMBL" id="QKNY01000006">
    <property type="protein sequence ID" value="RJX43922.1"/>
    <property type="molecule type" value="Genomic_DNA"/>
</dbReference>
<name>A0A3A6PQH3_9EURY</name>
<organism evidence="3 4">
    <name type="scientific">Halonotius aquaticus</name>
    <dbReference type="NCBI Taxonomy" id="2216978"/>
    <lineage>
        <taxon>Archaea</taxon>
        <taxon>Methanobacteriati</taxon>
        <taxon>Methanobacteriota</taxon>
        <taxon>Stenosarchaea group</taxon>
        <taxon>Halobacteria</taxon>
        <taxon>Halobacteriales</taxon>
        <taxon>Haloferacaceae</taxon>
        <taxon>Halonotius</taxon>
    </lineage>
</organism>
<dbReference type="Gene3D" id="3.40.50.720">
    <property type="entry name" value="NAD(P)-binding Rossmann-like Domain"/>
    <property type="match status" value="1"/>
</dbReference>
<dbReference type="InterPro" id="IPR052515">
    <property type="entry name" value="Gfo/Idh/MocA_Oxidoreductase"/>
</dbReference>
<dbReference type="InterPro" id="IPR000683">
    <property type="entry name" value="Gfo/Idh/MocA-like_OxRdtase_N"/>
</dbReference>
<dbReference type="GO" id="GO:0000166">
    <property type="term" value="F:nucleotide binding"/>
    <property type="evidence" value="ECO:0007669"/>
    <property type="project" value="InterPro"/>
</dbReference>
<comment type="caution">
    <text evidence="3">The sequence shown here is derived from an EMBL/GenBank/DDBJ whole genome shotgun (WGS) entry which is preliminary data.</text>
</comment>
<dbReference type="PANTHER" id="PTHR43249">
    <property type="entry name" value="UDP-N-ACETYL-2-AMINO-2-DEOXY-D-GLUCURONATE OXIDASE"/>
    <property type="match status" value="1"/>
</dbReference>
<dbReference type="Pfam" id="PF01408">
    <property type="entry name" value="GFO_IDH_MocA"/>
    <property type="match status" value="1"/>
</dbReference>
<dbReference type="Pfam" id="PF22725">
    <property type="entry name" value="GFO_IDH_MocA_C3"/>
    <property type="match status" value="1"/>
</dbReference>
<evidence type="ECO:0000313" key="4">
    <source>
        <dbReference type="Proteomes" id="UP000276588"/>
    </source>
</evidence>
<proteinExistence type="predicted"/>
<sequence>MTPEPVSVGIVGLGGIAAHHAEILADHDADLVGGVDVDETARREFNAEWSVPTYDTLEPLLDDAAAIFVTTPNKYHEEYATAALAAGCDVLIEKPLAHTLDSAKRIAAAAADAEGFCMVGFNNRFAAPIDVLTSYRAAGRFGEITHIEANYVRRRGIPGRGSWFTSAEIAGGGAIIDIGVHAIDLALSVLDFPEITEVSATTRAEFGTREEYTYLHMWGDDEGPDAFDVEDAASAFIRTADDRTISLEVAWATNRPRTDEFVFRGTDAGAVYDRKADSLTLYEADTTGQEHLTETTVETRDSNTHAAEVGYFLEHVREGEAPTTNTVEQGVAVQRVIDAIYRSADAGHAVGLE</sequence>
<accession>A0A3A6PQH3</accession>
<evidence type="ECO:0000313" key="3">
    <source>
        <dbReference type="EMBL" id="RJX43922.1"/>
    </source>
</evidence>
<dbReference type="InterPro" id="IPR055170">
    <property type="entry name" value="GFO_IDH_MocA-like_dom"/>
</dbReference>
<dbReference type="InterPro" id="IPR036291">
    <property type="entry name" value="NAD(P)-bd_dom_sf"/>
</dbReference>
<reference evidence="3 4" key="1">
    <citation type="submission" date="2018-06" db="EMBL/GenBank/DDBJ databases">
        <title>Halonotius sp. F13-13 a new haloarchaeeon isolated from a solar saltern from Isla Cristina, Huelva, Spain.</title>
        <authorList>
            <person name="Duran-Viseras A."/>
            <person name="Sanchez-Porro C."/>
            <person name="Ventosa A."/>
        </authorList>
    </citation>
    <scope>NUCLEOTIDE SEQUENCE [LARGE SCALE GENOMIC DNA]</scope>
    <source>
        <strain evidence="3 4">F13-13</strain>
    </source>
</reference>
<dbReference type="PANTHER" id="PTHR43249:SF1">
    <property type="entry name" value="D-GLUCOSIDE 3-DEHYDROGENASE"/>
    <property type="match status" value="1"/>
</dbReference>
<feature type="domain" description="GFO/IDH/MocA-like oxidoreductase" evidence="2">
    <location>
        <begin position="137"/>
        <end position="269"/>
    </location>
</feature>
<feature type="domain" description="Gfo/Idh/MocA-like oxidoreductase N-terminal" evidence="1">
    <location>
        <begin position="7"/>
        <end position="121"/>
    </location>
</feature>
<dbReference type="Gene3D" id="3.30.360.10">
    <property type="entry name" value="Dihydrodipicolinate Reductase, domain 2"/>
    <property type="match status" value="1"/>
</dbReference>
<dbReference type="SUPFAM" id="SSF55347">
    <property type="entry name" value="Glyceraldehyde-3-phosphate dehydrogenase-like, C-terminal domain"/>
    <property type="match status" value="1"/>
</dbReference>
<dbReference type="OrthoDB" id="226094at2157"/>
<gene>
    <name evidence="3" type="ORF">DM826_04360</name>
</gene>
<evidence type="ECO:0000259" key="2">
    <source>
        <dbReference type="Pfam" id="PF22725"/>
    </source>
</evidence>
<protein>
    <submittedName>
        <fullName evidence="3">Gfo/Idh/MocA family oxidoreductase</fullName>
    </submittedName>
</protein>
<keyword evidence="4" id="KW-1185">Reference proteome</keyword>
<evidence type="ECO:0000259" key="1">
    <source>
        <dbReference type="Pfam" id="PF01408"/>
    </source>
</evidence>
<dbReference type="AlphaFoldDB" id="A0A3A6PQH3"/>
<dbReference type="RefSeq" id="WP_120101877.1">
    <property type="nucleotide sequence ID" value="NZ_QKNY01000006.1"/>
</dbReference>